<accession>A0A2R6QX45</accession>
<dbReference type="OMA" id="KQPEWFI"/>
<protein>
    <submittedName>
        <fullName evidence="3">Cell wall protein</fullName>
    </submittedName>
</protein>
<sequence length="143" mass="14203">MAYNPKSVLAFFLILNILLAIAGPTLAGRETPKSSEETDTKQPQSFIGRDPSVLIPGFGRYMLPKKCKGFNPFTYNPITGTNGGTGGVGSTGGGSSGSGGAGTSGGAGSIGGSSGSGGRAPHNYVPGGDDTFVPNPGVEVPNP</sequence>
<feature type="compositionally biased region" description="Gly residues" evidence="1">
    <location>
        <begin position="81"/>
        <end position="118"/>
    </location>
</feature>
<feature type="chain" id="PRO_5015323616" evidence="2">
    <location>
        <begin position="28"/>
        <end position="143"/>
    </location>
</feature>
<dbReference type="PANTHER" id="PTHR36733:SF1">
    <property type="entry name" value="CELL WALL PROTEIN-RELATED"/>
    <property type="match status" value="1"/>
</dbReference>
<dbReference type="Gramene" id="PSS16307">
    <property type="protein sequence ID" value="PSS16307"/>
    <property type="gene ID" value="CEY00_Acc13803"/>
</dbReference>
<feature type="region of interest" description="Disordered" evidence="1">
    <location>
        <begin position="78"/>
        <end position="143"/>
    </location>
</feature>
<dbReference type="Proteomes" id="UP000241394">
    <property type="component" value="Chromosome LG12"/>
</dbReference>
<dbReference type="PANTHER" id="PTHR36733">
    <property type="entry name" value="CELL WALL PROTEIN-RELATED"/>
    <property type="match status" value="1"/>
</dbReference>
<dbReference type="AlphaFoldDB" id="A0A2R6QX45"/>
<reference evidence="4" key="2">
    <citation type="journal article" date="2018" name="BMC Genomics">
        <title>A manually annotated Actinidia chinensis var. chinensis (kiwifruit) genome highlights the challenges associated with draft genomes and gene prediction in plants.</title>
        <authorList>
            <person name="Pilkington S.M."/>
            <person name="Crowhurst R."/>
            <person name="Hilario E."/>
            <person name="Nardozza S."/>
            <person name="Fraser L."/>
            <person name="Peng Y."/>
            <person name="Gunaseelan K."/>
            <person name="Simpson R."/>
            <person name="Tahir J."/>
            <person name="Deroles S.C."/>
            <person name="Templeton K."/>
            <person name="Luo Z."/>
            <person name="Davy M."/>
            <person name="Cheng C."/>
            <person name="McNeilage M."/>
            <person name="Scaglione D."/>
            <person name="Liu Y."/>
            <person name="Zhang Q."/>
            <person name="Datson P."/>
            <person name="De Silva N."/>
            <person name="Gardiner S.E."/>
            <person name="Bassett H."/>
            <person name="Chagne D."/>
            <person name="McCallum J."/>
            <person name="Dzierzon H."/>
            <person name="Deng C."/>
            <person name="Wang Y.Y."/>
            <person name="Barron L."/>
            <person name="Manako K."/>
            <person name="Bowen J."/>
            <person name="Foster T.M."/>
            <person name="Erridge Z.A."/>
            <person name="Tiffin H."/>
            <person name="Waite C.N."/>
            <person name="Davies K.M."/>
            <person name="Grierson E.P."/>
            <person name="Laing W.A."/>
            <person name="Kirk R."/>
            <person name="Chen X."/>
            <person name="Wood M."/>
            <person name="Montefiori M."/>
            <person name="Brummell D.A."/>
            <person name="Schwinn K.E."/>
            <person name="Catanach A."/>
            <person name="Fullerton C."/>
            <person name="Li D."/>
            <person name="Meiyalaghan S."/>
            <person name="Nieuwenhuizen N."/>
            <person name="Read N."/>
            <person name="Prakash R."/>
            <person name="Hunter D."/>
            <person name="Zhang H."/>
            <person name="McKenzie M."/>
            <person name="Knabel M."/>
            <person name="Harris A."/>
            <person name="Allan A.C."/>
            <person name="Gleave A."/>
            <person name="Chen A."/>
            <person name="Janssen B.J."/>
            <person name="Plunkett B."/>
            <person name="Ampomah-Dwamena C."/>
            <person name="Voogd C."/>
            <person name="Leif D."/>
            <person name="Lafferty D."/>
            <person name="Souleyre E.J.F."/>
            <person name="Varkonyi-Gasic E."/>
            <person name="Gambi F."/>
            <person name="Hanley J."/>
            <person name="Yao J.L."/>
            <person name="Cheung J."/>
            <person name="David K.M."/>
            <person name="Warren B."/>
            <person name="Marsh K."/>
            <person name="Snowden K.C."/>
            <person name="Lin-Wang K."/>
            <person name="Brian L."/>
            <person name="Martinez-Sanchez M."/>
            <person name="Wang M."/>
            <person name="Ileperuma N."/>
            <person name="Macnee N."/>
            <person name="Campin R."/>
            <person name="McAtee P."/>
            <person name="Drummond R.S.M."/>
            <person name="Espley R.V."/>
            <person name="Ireland H.S."/>
            <person name="Wu R."/>
            <person name="Atkinson R.G."/>
            <person name="Karunairetnam S."/>
            <person name="Bulley S."/>
            <person name="Chunkath S."/>
            <person name="Hanley Z."/>
            <person name="Storey R."/>
            <person name="Thrimawithana A.H."/>
            <person name="Thomson S."/>
            <person name="David C."/>
            <person name="Testolin R."/>
            <person name="Huang H."/>
            <person name="Hellens R.P."/>
            <person name="Schaffer R.J."/>
        </authorList>
    </citation>
    <scope>NUCLEOTIDE SEQUENCE [LARGE SCALE GENOMIC DNA]</scope>
    <source>
        <strain evidence="4">cv. Red5</strain>
    </source>
</reference>
<evidence type="ECO:0000313" key="4">
    <source>
        <dbReference type="Proteomes" id="UP000241394"/>
    </source>
</evidence>
<dbReference type="EMBL" id="NKQK01000012">
    <property type="protein sequence ID" value="PSS16307.1"/>
    <property type="molecule type" value="Genomic_DNA"/>
</dbReference>
<dbReference type="OrthoDB" id="1931827at2759"/>
<proteinExistence type="predicted"/>
<keyword evidence="2" id="KW-0732">Signal</keyword>
<gene>
    <name evidence="3" type="ORF">CEY00_Acc13803</name>
</gene>
<evidence type="ECO:0000313" key="3">
    <source>
        <dbReference type="EMBL" id="PSS16307.1"/>
    </source>
</evidence>
<dbReference type="InterPro" id="IPR034565">
    <property type="entry name" value="Put_cell_wall"/>
</dbReference>
<name>A0A2R6QX45_ACTCC</name>
<feature type="region of interest" description="Disordered" evidence="1">
    <location>
        <begin position="28"/>
        <end position="51"/>
    </location>
</feature>
<feature type="compositionally biased region" description="Basic and acidic residues" evidence="1">
    <location>
        <begin position="30"/>
        <end position="40"/>
    </location>
</feature>
<evidence type="ECO:0000256" key="2">
    <source>
        <dbReference type="SAM" id="SignalP"/>
    </source>
</evidence>
<organism evidence="3 4">
    <name type="scientific">Actinidia chinensis var. chinensis</name>
    <name type="common">Chinese soft-hair kiwi</name>
    <dbReference type="NCBI Taxonomy" id="1590841"/>
    <lineage>
        <taxon>Eukaryota</taxon>
        <taxon>Viridiplantae</taxon>
        <taxon>Streptophyta</taxon>
        <taxon>Embryophyta</taxon>
        <taxon>Tracheophyta</taxon>
        <taxon>Spermatophyta</taxon>
        <taxon>Magnoliopsida</taxon>
        <taxon>eudicotyledons</taxon>
        <taxon>Gunneridae</taxon>
        <taxon>Pentapetalae</taxon>
        <taxon>asterids</taxon>
        <taxon>Ericales</taxon>
        <taxon>Actinidiaceae</taxon>
        <taxon>Actinidia</taxon>
    </lineage>
</organism>
<dbReference type="STRING" id="1590841.A0A2R6QX45"/>
<dbReference type="FunCoup" id="A0A2R6QX45">
    <property type="interactions" value="9"/>
</dbReference>
<keyword evidence="4" id="KW-1185">Reference proteome</keyword>
<dbReference type="InParanoid" id="A0A2R6QX45"/>
<comment type="caution">
    <text evidence="3">The sequence shown here is derived from an EMBL/GenBank/DDBJ whole genome shotgun (WGS) entry which is preliminary data.</text>
</comment>
<reference evidence="3 4" key="1">
    <citation type="submission" date="2017-07" db="EMBL/GenBank/DDBJ databases">
        <title>An improved, manually edited Actinidia chinensis var. chinensis (kiwifruit) genome highlights the challenges associated with draft genomes and gene prediction in plants.</title>
        <authorList>
            <person name="Pilkington S."/>
            <person name="Crowhurst R."/>
            <person name="Hilario E."/>
            <person name="Nardozza S."/>
            <person name="Fraser L."/>
            <person name="Peng Y."/>
            <person name="Gunaseelan K."/>
            <person name="Simpson R."/>
            <person name="Tahir J."/>
            <person name="Deroles S."/>
            <person name="Templeton K."/>
            <person name="Luo Z."/>
            <person name="Davy M."/>
            <person name="Cheng C."/>
            <person name="Mcneilage M."/>
            <person name="Scaglione D."/>
            <person name="Liu Y."/>
            <person name="Zhang Q."/>
            <person name="Datson P."/>
            <person name="De Silva N."/>
            <person name="Gardiner S."/>
            <person name="Bassett H."/>
            <person name="Chagne D."/>
            <person name="Mccallum J."/>
            <person name="Dzierzon H."/>
            <person name="Deng C."/>
            <person name="Wang Y.-Y."/>
            <person name="Barron N."/>
            <person name="Manako K."/>
            <person name="Bowen J."/>
            <person name="Foster T."/>
            <person name="Erridge Z."/>
            <person name="Tiffin H."/>
            <person name="Waite C."/>
            <person name="Davies K."/>
            <person name="Grierson E."/>
            <person name="Laing W."/>
            <person name="Kirk R."/>
            <person name="Chen X."/>
            <person name="Wood M."/>
            <person name="Montefiori M."/>
            <person name="Brummell D."/>
            <person name="Schwinn K."/>
            <person name="Catanach A."/>
            <person name="Fullerton C."/>
            <person name="Li D."/>
            <person name="Meiyalaghan S."/>
            <person name="Nieuwenhuizen N."/>
            <person name="Read N."/>
            <person name="Prakash R."/>
            <person name="Hunter D."/>
            <person name="Zhang H."/>
            <person name="Mckenzie M."/>
            <person name="Knabel M."/>
            <person name="Harris A."/>
            <person name="Allan A."/>
            <person name="Chen A."/>
            <person name="Janssen B."/>
            <person name="Plunkett B."/>
            <person name="Dwamena C."/>
            <person name="Voogd C."/>
            <person name="Leif D."/>
            <person name="Lafferty D."/>
            <person name="Souleyre E."/>
            <person name="Varkonyi-Gasic E."/>
            <person name="Gambi F."/>
            <person name="Hanley J."/>
            <person name="Yao J.-L."/>
            <person name="Cheung J."/>
            <person name="David K."/>
            <person name="Warren B."/>
            <person name="Marsh K."/>
            <person name="Snowden K."/>
            <person name="Lin-Wang K."/>
            <person name="Brian L."/>
            <person name="Martinez-Sanchez M."/>
            <person name="Wang M."/>
            <person name="Ileperuma N."/>
            <person name="Macnee N."/>
            <person name="Campin R."/>
            <person name="Mcatee P."/>
            <person name="Drummond R."/>
            <person name="Espley R."/>
            <person name="Ireland H."/>
            <person name="Wu R."/>
            <person name="Atkinson R."/>
            <person name="Karunairetnam S."/>
            <person name="Bulley S."/>
            <person name="Chunkath S."/>
            <person name="Hanley Z."/>
            <person name="Storey R."/>
            <person name="Thrimawithana A."/>
            <person name="Thomson S."/>
            <person name="David C."/>
            <person name="Testolin R."/>
        </authorList>
    </citation>
    <scope>NUCLEOTIDE SEQUENCE [LARGE SCALE GENOMIC DNA]</scope>
    <source>
        <strain evidence="4">cv. Red5</strain>
        <tissue evidence="3">Young leaf</tissue>
    </source>
</reference>
<evidence type="ECO:0000256" key="1">
    <source>
        <dbReference type="SAM" id="MobiDB-lite"/>
    </source>
</evidence>
<feature type="signal peptide" evidence="2">
    <location>
        <begin position="1"/>
        <end position="27"/>
    </location>
</feature>